<dbReference type="Pfam" id="PF07690">
    <property type="entry name" value="MFS_1"/>
    <property type="match status" value="1"/>
</dbReference>
<dbReference type="InterPro" id="IPR011701">
    <property type="entry name" value="MFS"/>
</dbReference>
<feature type="transmembrane region" description="Helical" evidence="7">
    <location>
        <begin position="102"/>
        <end position="121"/>
    </location>
</feature>
<keyword evidence="2" id="KW-0813">Transport</keyword>
<feature type="transmembrane region" description="Helical" evidence="7">
    <location>
        <begin position="48"/>
        <end position="66"/>
    </location>
</feature>
<evidence type="ECO:0000256" key="3">
    <source>
        <dbReference type="ARBA" id="ARBA00022475"/>
    </source>
</evidence>
<dbReference type="eggNOG" id="COG2814">
    <property type="taxonomic scope" value="Bacteria"/>
</dbReference>
<evidence type="ECO:0000256" key="1">
    <source>
        <dbReference type="ARBA" id="ARBA00004651"/>
    </source>
</evidence>
<keyword evidence="3" id="KW-1003">Cell membrane</keyword>
<dbReference type="STRING" id="760011.Spico_0734"/>
<sequence>MSVTTRASVNDHHTVLNLVSFLTQLGIALINLALVYHLRRTFGMGADHIGIATSIYTVSYLLACIAGESWSRRFSPRICVEVSLIGMSLSIAAVIYVRSLLFLYVVLALYGVFMSLMWPQIEGWISRGREGVRLNKAMGEFNFSWSFGAGVAPFIGGILVEISTVAALSSGAVFLFFVMCFLFVSSRFIPSMKEVPSEEHAIIQDSGTDGSTPLRYLCWSGLVLVYCGVSVVQTIFPLYAQDVLQIPESMTGALLLVRGITTCGLFYILGRTSWWHFRAWVILGVQVAFSLVCLYAVKITTVWMYIPFFVVFGSVFATAYTMSIFHGASGSVHRARRMMIHEVLLTFGMIIGAASGGFVYEHLGFPTVMLVLAGLGAFAVVMEIIVAIALRGRFTK</sequence>
<evidence type="ECO:0000256" key="5">
    <source>
        <dbReference type="ARBA" id="ARBA00022989"/>
    </source>
</evidence>
<dbReference type="InterPro" id="IPR050171">
    <property type="entry name" value="MFS_Transporters"/>
</dbReference>
<feature type="transmembrane region" description="Helical" evidence="7">
    <location>
        <begin position="15"/>
        <end position="36"/>
    </location>
</feature>
<evidence type="ECO:0000313" key="8">
    <source>
        <dbReference type="EMBL" id="AEC01960.1"/>
    </source>
</evidence>
<keyword evidence="6 7" id="KW-0472">Membrane</keyword>
<comment type="subcellular location">
    <subcellularLocation>
        <location evidence="1">Cell membrane</location>
        <topology evidence="1">Multi-pass membrane protein</topology>
    </subcellularLocation>
</comment>
<feature type="transmembrane region" description="Helical" evidence="7">
    <location>
        <begin position="303"/>
        <end position="322"/>
    </location>
</feature>
<evidence type="ECO:0000256" key="7">
    <source>
        <dbReference type="SAM" id="Phobius"/>
    </source>
</evidence>
<evidence type="ECO:0000256" key="6">
    <source>
        <dbReference type="ARBA" id="ARBA00023136"/>
    </source>
</evidence>
<dbReference type="OrthoDB" id="368299at2"/>
<dbReference type="EMBL" id="CP002659">
    <property type="protein sequence ID" value="AEC01960.1"/>
    <property type="molecule type" value="Genomic_DNA"/>
</dbReference>
<dbReference type="KEGG" id="scc:Spico_0734"/>
<feature type="transmembrane region" description="Helical" evidence="7">
    <location>
        <begin position="141"/>
        <end position="160"/>
    </location>
</feature>
<reference evidence="8 9" key="2">
    <citation type="journal article" date="2012" name="Stand. Genomic Sci.">
        <title>Complete genome sequence of the termite hindgut bacterium Spirochaeta coccoides type strain (SPN1(T)), reclassification in the genus Sphaerochaeta as Sphaerochaeta coccoides comb. nov. and emendations of the family Spirochaetaceae and the genus Sphaerochaeta.</title>
        <authorList>
            <person name="Abt B."/>
            <person name="Han C."/>
            <person name="Scheuner C."/>
            <person name="Lu M."/>
            <person name="Lapidus A."/>
            <person name="Nolan M."/>
            <person name="Lucas S."/>
            <person name="Hammon N."/>
            <person name="Deshpande S."/>
            <person name="Cheng J.F."/>
            <person name="Tapia R."/>
            <person name="Goodwin L.A."/>
            <person name="Pitluck S."/>
            <person name="Liolios K."/>
            <person name="Pagani I."/>
            <person name="Ivanova N."/>
            <person name="Mavromatis K."/>
            <person name="Mikhailova N."/>
            <person name="Huntemann M."/>
            <person name="Pati A."/>
            <person name="Chen A."/>
            <person name="Palaniappan K."/>
            <person name="Land M."/>
            <person name="Hauser L."/>
            <person name="Brambilla E.M."/>
            <person name="Rohde M."/>
            <person name="Spring S."/>
            <person name="Gronow S."/>
            <person name="Goker M."/>
            <person name="Woyke T."/>
            <person name="Bristow J."/>
            <person name="Eisen J.A."/>
            <person name="Markowitz V."/>
            <person name="Hugenholtz P."/>
            <person name="Kyrpides N.C."/>
            <person name="Klenk H.P."/>
            <person name="Detter J.C."/>
        </authorList>
    </citation>
    <scope>NUCLEOTIDE SEQUENCE [LARGE SCALE GENOMIC DNA]</scope>
    <source>
        <strain evidence="9">ATCC BAA-1237 / DSM 17374 / SPN1</strain>
    </source>
</reference>
<organism evidence="8 9">
    <name type="scientific">Parasphaerochaeta coccoides (strain ATCC BAA-1237 / DSM 17374 / SPN1)</name>
    <name type="common">Sphaerochaeta coccoides</name>
    <dbReference type="NCBI Taxonomy" id="760011"/>
    <lineage>
        <taxon>Bacteria</taxon>
        <taxon>Pseudomonadati</taxon>
        <taxon>Spirochaetota</taxon>
        <taxon>Spirochaetia</taxon>
        <taxon>Spirochaetales</taxon>
        <taxon>Sphaerochaetaceae</taxon>
        <taxon>Parasphaerochaeta</taxon>
    </lineage>
</organism>
<feature type="transmembrane region" description="Helical" evidence="7">
    <location>
        <begin position="343"/>
        <end position="360"/>
    </location>
</feature>
<dbReference type="GO" id="GO:0005886">
    <property type="term" value="C:plasma membrane"/>
    <property type="evidence" value="ECO:0007669"/>
    <property type="project" value="UniProtKB-SubCell"/>
</dbReference>
<dbReference type="InterPro" id="IPR036259">
    <property type="entry name" value="MFS_trans_sf"/>
</dbReference>
<feature type="transmembrane region" description="Helical" evidence="7">
    <location>
        <begin position="216"/>
        <end position="240"/>
    </location>
</feature>
<dbReference type="AlphaFoldDB" id="F4GLJ0"/>
<evidence type="ECO:0000256" key="2">
    <source>
        <dbReference type="ARBA" id="ARBA00022448"/>
    </source>
</evidence>
<dbReference type="SUPFAM" id="SSF103473">
    <property type="entry name" value="MFS general substrate transporter"/>
    <property type="match status" value="1"/>
</dbReference>
<dbReference type="HOGENOM" id="CLU_698109_0_0_12"/>
<dbReference type="Proteomes" id="UP000007939">
    <property type="component" value="Chromosome"/>
</dbReference>
<evidence type="ECO:0000256" key="4">
    <source>
        <dbReference type="ARBA" id="ARBA00022692"/>
    </source>
</evidence>
<feature type="transmembrane region" description="Helical" evidence="7">
    <location>
        <begin position="166"/>
        <end position="184"/>
    </location>
</feature>
<dbReference type="GO" id="GO:0022857">
    <property type="term" value="F:transmembrane transporter activity"/>
    <property type="evidence" value="ECO:0007669"/>
    <property type="project" value="InterPro"/>
</dbReference>
<name>F4GLJ0_PARC1</name>
<feature type="transmembrane region" description="Helical" evidence="7">
    <location>
        <begin position="252"/>
        <end position="270"/>
    </location>
</feature>
<keyword evidence="4 7" id="KW-0812">Transmembrane</keyword>
<feature type="transmembrane region" description="Helical" evidence="7">
    <location>
        <begin position="277"/>
        <end position="297"/>
    </location>
</feature>
<dbReference type="RefSeq" id="WP_013739356.1">
    <property type="nucleotide sequence ID" value="NC_015436.1"/>
</dbReference>
<gene>
    <name evidence="8" type="ordered locus">Spico_0734</name>
</gene>
<evidence type="ECO:0000313" key="9">
    <source>
        <dbReference type="Proteomes" id="UP000007939"/>
    </source>
</evidence>
<feature type="transmembrane region" description="Helical" evidence="7">
    <location>
        <begin position="78"/>
        <end position="96"/>
    </location>
</feature>
<accession>F4GLJ0</accession>
<protein>
    <submittedName>
        <fullName evidence="8">Major facilitator superfamily MFS_1</fullName>
    </submittedName>
</protein>
<feature type="transmembrane region" description="Helical" evidence="7">
    <location>
        <begin position="366"/>
        <end position="390"/>
    </location>
</feature>
<dbReference type="Gene3D" id="1.20.1250.20">
    <property type="entry name" value="MFS general substrate transporter like domains"/>
    <property type="match status" value="2"/>
</dbReference>
<proteinExistence type="predicted"/>
<keyword evidence="9" id="KW-1185">Reference proteome</keyword>
<keyword evidence="5 7" id="KW-1133">Transmembrane helix</keyword>
<reference evidence="9" key="1">
    <citation type="submission" date="2011-04" db="EMBL/GenBank/DDBJ databases">
        <title>The complete genome of Spirochaeta coccoides DSM 17374.</title>
        <authorList>
            <person name="Lucas S."/>
            <person name="Copeland A."/>
            <person name="Lapidus A."/>
            <person name="Bruce D."/>
            <person name="Goodwin L."/>
            <person name="Pitluck S."/>
            <person name="Peters L."/>
            <person name="Kyrpides N."/>
            <person name="Mavromatis K."/>
            <person name="Pagani I."/>
            <person name="Ivanova N."/>
            <person name="Ovchinnikova G."/>
            <person name="Lu M."/>
            <person name="Detter J.C."/>
            <person name="Tapia R."/>
            <person name="Han C."/>
            <person name="Land M."/>
            <person name="Hauser L."/>
            <person name="Markowitz V."/>
            <person name="Cheng J.-F."/>
            <person name="Hugenholtz P."/>
            <person name="Woyke T."/>
            <person name="Wu D."/>
            <person name="Spring S."/>
            <person name="Schroeder M."/>
            <person name="Brambilla E."/>
            <person name="Klenk H.-P."/>
            <person name="Eisen J.A."/>
        </authorList>
    </citation>
    <scope>NUCLEOTIDE SEQUENCE [LARGE SCALE GENOMIC DNA]</scope>
    <source>
        <strain evidence="9">ATCC BAA-1237 / DSM 17374 / SPN1</strain>
    </source>
</reference>
<dbReference type="PANTHER" id="PTHR23517">
    <property type="entry name" value="RESISTANCE PROTEIN MDTM, PUTATIVE-RELATED-RELATED"/>
    <property type="match status" value="1"/>
</dbReference>